<feature type="disulfide bond" evidence="11">
    <location>
        <begin position="95"/>
        <end position="368"/>
    </location>
</feature>
<keyword evidence="4 9" id="KW-0479">Metal-binding</keyword>
<evidence type="ECO:0000256" key="1">
    <source>
        <dbReference type="ARBA" id="ARBA00006089"/>
    </source>
</evidence>
<dbReference type="PANTHER" id="PTHR31356">
    <property type="entry name" value="THYLAKOID LUMENAL 29 KDA PROTEIN, CHLOROPLASTIC-RELATED"/>
    <property type="match status" value="1"/>
</dbReference>
<evidence type="ECO:0000256" key="3">
    <source>
        <dbReference type="ARBA" id="ARBA00022617"/>
    </source>
</evidence>
<dbReference type="PROSITE" id="PS50873">
    <property type="entry name" value="PEROXIDASE_4"/>
    <property type="match status" value="1"/>
</dbReference>
<dbReference type="Gene3D" id="1.10.520.10">
    <property type="match status" value="1"/>
</dbReference>
<feature type="binding site" description="axial binding residue" evidence="9">
    <location>
        <position position="259"/>
    </location>
    <ligand>
        <name>heme b</name>
        <dbReference type="ChEBI" id="CHEBI:60344"/>
    </ligand>
    <ligandPart>
        <name>Fe</name>
        <dbReference type="ChEBI" id="CHEBI:18248"/>
    </ligandPart>
</feature>
<organism evidence="14 15">
    <name type="scientific">Apiospora kogelbergensis</name>
    <dbReference type="NCBI Taxonomy" id="1337665"/>
    <lineage>
        <taxon>Eukaryota</taxon>
        <taxon>Fungi</taxon>
        <taxon>Dikarya</taxon>
        <taxon>Ascomycota</taxon>
        <taxon>Pezizomycotina</taxon>
        <taxon>Sordariomycetes</taxon>
        <taxon>Xylariomycetidae</taxon>
        <taxon>Amphisphaeriales</taxon>
        <taxon>Apiosporaceae</taxon>
        <taxon>Apiospora</taxon>
    </lineage>
</organism>
<dbReference type="PRINTS" id="PR00462">
    <property type="entry name" value="LIGNINASE"/>
</dbReference>
<sequence length="431" mass="46404">MLWSNIITTSVVLAGVPSAMGYPGMGEQMAEIMRRDNDEFDSKELLGDLITLPDDKLTPTAADIKKILTGSGTPQSTVGWNAPSLGSAACKKDTCCVWQYIVNDMVKDFRGPSGRCTSWARRAVRLGFHDAGTWSKTTAAQGQPGGADGSLCLTDEINRADNNGLQDICQKVNGWYNTWNKQKGYPVSLADIIQMGATVATVVCPLGPRIKSYVGRVDVAKPGPPNLLPGVDQSADDLIALFRDKTIGPHSLTALVGAHTTSQQFFVNTTRAGDPQDSTPGVWDVLFYGQTLGTKPAPPRVFKFNSDIALSKHPQTAPEWKKFASAGGQQDWNEIDSHITIFFIQDFAAGYIRLSMLGLSNINSLTECTKVLPGGTPSYNPKDQSNIDKWLATADQSPTAKKISNALHDGASLLGWIFNLINGILGGLLKS</sequence>
<feature type="binding site" evidence="9">
    <location>
        <position position="284"/>
    </location>
    <ligand>
        <name>Ca(2+)</name>
        <dbReference type="ChEBI" id="CHEBI:29108"/>
        <label>2</label>
    </ligand>
</feature>
<dbReference type="EMBL" id="JAQQWP010000009">
    <property type="protein sequence ID" value="KAK8101021.1"/>
    <property type="molecule type" value="Genomic_DNA"/>
</dbReference>
<evidence type="ECO:0000256" key="9">
    <source>
        <dbReference type="PIRSR" id="PIRSR601621-2"/>
    </source>
</evidence>
<dbReference type="InterPro" id="IPR010255">
    <property type="entry name" value="Haem_peroxidase_sf"/>
</dbReference>
<evidence type="ECO:0000256" key="5">
    <source>
        <dbReference type="ARBA" id="ARBA00023002"/>
    </source>
</evidence>
<dbReference type="InterPro" id="IPR044831">
    <property type="entry name" value="Ccp1-like"/>
</dbReference>
<feature type="binding site" evidence="9">
    <location>
        <position position="279"/>
    </location>
    <ligand>
        <name>Ca(2+)</name>
        <dbReference type="ChEBI" id="CHEBI:29108"/>
        <label>2</label>
    </ligand>
</feature>
<keyword evidence="3 9" id="KW-0349">Heme</keyword>
<dbReference type="Pfam" id="PF00141">
    <property type="entry name" value="peroxidase"/>
    <property type="match status" value="1"/>
</dbReference>
<evidence type="ECO:0000256" key="8">
    <source>
        <dbReference type="PIRSR" id="PIRSR601621-1"/>
    </source>
</evidence>
<dbReference type="PROSITE" id="PS00436">
    <property type="entry name" value="PEROXIDASE_2"/>
    <property type="match status" value="1"/>
</dbReference>
<dbReference type="GO" id="GO:0000302">
    <property type="term" value="P:response to reactive oxygen species"/>
    <property type="evidence" value="ECO:0007669"/>
    <property type="project" value="TreeGrafter"/>
</dbReference>
<comment type="similarity">
    <text evidence="1 12">Belongs to the peroxidase family. Ligninase subfamily.</text>
</comment>
<dbReference type="GO" id="GO:0042744">
    <property type="term" value="P:hydrogen peroxide catabolic process"/>
    <property type="evidence" value="ECO:0007669"/>
    <property type="project" value="TreeGrafter"/>
</dbReference>
<protein>
    <recommendedName>
        <fullName evidence="12">Peroxidase</fullName>
        <ecNumber evidence="12">1.11.1.-</ecNumber>
    </recommendedName>
</protein>
<evidence type="ECO:0000259" key="13">
    <source>
        <dbReference type="PROSITE" id="PS50873"/>
    </source>
</evidence>
<feature type="binding site" evidence="9">
    <location>
        <position position="146"/>
    </location>
    <ligand>
        <name>Ca(2+)</name>
        <dbReference type="ChEBI" id="CHEBI:29108"/>
        <label>1</label>
    </ligand>
</feature>
<dbReference type="GO" id="GO:0020037">
    <property type="term" value="F:heme binding"/>
    <property type="evidence" value="ECO:0007669"/>
    <property type="project" value="UniProtKB-UniRule"/>
</dbReference>
<evidence type="ECO:0000256" key="7">
    <source>
        <dbReference type="ARBA" id="ARBA00023180"/>
    </source>
</evidence>
<dbReference type="EC" id="1.11.1.-" evidence="12"/>
<dbReference type="AlphaFoldDB" id="A0AAW0QH30"/>
<feature type="binding site" evidence="9">
    <location>
        <position position="150"/>
    </location>
    <ligand>
        <name>Ca(2+)</name>
        <dbReference type="ChEBI" id="CHEBI:29108"/>
        <label>1</label>
    </ligand>
</feature>
<dbReference type="InterPro" id="IPR019794">
    <property type="entry name" value="Peroxidases_AS"/>
</dbReference>
<evidence type="ECO:0000256" key="12">
    <source>
        <dbReference type="RuleBase" id="RU363051"/>
    </source>
</evidence>
<dbReference type="SUPFAM" id="SSF48113">
    <property type="entry name" value="Heme-dependent peroxidases"/>
    <property type="match status" value="1"/>
</dbReference>
<feature type="binding site" evidence="9">
    <location>
        <position position="148"/>
    </location>
    <ligand>
        <name>Ca(2+)</name>
        <dbReference type="ChEBI" id="CHEBI:29108"/>
        <label>1</label>
    </ligand>
</feature>
<evidence type="ECO:0000256" key="2">
    <source>
        <dbReference type="ARBA" id="ARBA00022559"/>
    </source>
</evidence>
<keyword evidence="5 12" id="KW-0560">Oxidoreductase</keyword>
<dbReference type="PANTHER" id="PTHR31356:SF66">
    <property type="entry name" value="CATALASE-PEROXIDASE"/>
    <property type="match status" value="1"/>
</dbReference>
<evidence type="ECO:0000256" key="4">
    <source>
        <dbReference type="ARBA" id="ARBA00022723"/>
    </source>
</evidence>
<reference evidence="14 15" key="1">
    <citation type="submission" date="2023-01" db="EMBL/GenBank/DDBJ databases">
        <title>Analysis of 21 Apiospora genomes using comparative genomics revels a genus with tremendous synthesis potential of carbohydrate active enzymes and secondary metabolites.</title>
        <authorList>
            <person name="Sorensen T."/>
        </authorList>
    </citation>
    <scope>NUCLEOTIDE SEQUENCE [LARGE SCALE GENOMIC DNA]</scope>
    <source>
        <strain evidence="14 15">CBS 117206</strain>
    </source>
</reference>
<dbReference type="PRINTS" id="PR00458">
    <property type="entry name" value="PEROXIDASE"/>
</dbReference>
<keyword evidence="9 12" id="KW-0106">Calcium</keyword>
<feature type="active site" description="Proton acceptor" evidence="8">
    <location>
        <position position="129"/>
    </location>
</feature>
<evidence type="ECO:0000313" key="15">
    <source>
        <dbReference type="Proteomes" id="UP001392437"/>
    </source>
</evidence>
<dbReference type="Proteomes" id="UP001392437">
    <property type="component" value="Unassembled WGS sequence"/>
</dbReference>
<proteinExistence type="inferred from homology"/>
<dbReference type="Gene3D" id="1.10.420.10">
    <property type="entry name" value="Peroxidase, domain 2"/>
    <property type="match status" value="1"/>
</dbReference>
<keyword evidence="7" id="KW-0325">Glycoprotein</keyword>
<evidence type="ECO:0000256" key="6">
    <source>
        <dbReference type="ARBA" id="ARBA00023004"/>
    </source>
</evidence>
<feature type="domain" description="Plant heme peroxidase family profile" evidence="13">
    <location>
        <begin position="187"/>
        <end position="260"/>
    </location>
</feature>
<dbReference type="InterPro" id="IPR002016">
    <property type="entry name" value="Haem_peroxidase"/>
</dbReference>
<keyword evidence="11" id="KW-1015">Disulfide bond</keyword>
<feature type="binding site" evidence="9">
    <location>
        <position position="277"/>
    </location>
    <ligand>
        <name>Ca(2+)</name>
        <dbReference type="ChEBI" id="CHEBI:29108"/>
        <label>2</label>
    </ligand>
</feature>
<dbReference type="GO" id="GO:0034599">
    <property type="term" value="P:cellular response to oxidative stress"/>
    <property type="evidence" value="ECO:0007669"/>
    <property type="project" value="InterPro"/>
</dbReference>
<feature type="signal peptide" evidence="12">
    <location>
        <begin position="1"/>
        <end position="21"/>
    </location>
</feature>
<feature type="disulfide bond" evidence="11">
    <location>
        <begin position="116"/>
        <end position="204"/>
    </location>
</feature>
<feature type="binding site" evidence="9">
    <location>
        <position position="130"/>
    </location>
    <ligand>
        <name>Ca(2+)</name>
        <dbReference type="ChEBI" id="CHEBI:29108"/>
        <label>1</label>
    </ligand>
</feature>
<keyword evidence="12" id="KW-0732">Signal</keyword>
<keyword evidence="15" id="KW-1185">Reference proteome</keyword>
<feature type="site" description="Transition state stabilizer" evidence="10">
    <location>
        <position position="125"/>
    </location>
</feature>
<dbReference type="GO" id="GO:0004601">
    <property type="term" value="F:peroxidase activity"/>
    <property type="evidence" value="ECO:0007669"/>
    <property type="project" value="UniProtKB-KW"/>
</dbReference>
<comment type="caution">
    <text evidence="14">The sequence shown here is derived from an EMBL/GenBank/DDBJ whole genome shotgun (WGS) entry which is preliminary data.</text>
</comment>
<keyword evidence="2 12" id="KW-0575">Peroxidase</keyword>
<keyword evidence="6 9" id="KW-0408">Iron</keyword>
<feature type="chain" id="PRO_5043092066" description="Peroxidase" evidence="12">
    <location>
        <begin position="22"/>
        <end position="431"/>
    </location>
</feature>
<evidence type="ECO:0000256" key="11">
    <source>
        <dbReference type="PIRSR" id="PIRSR601621-4"/>
    </source>
</evidence>
<evidence type="ECO:0000256" key="10">
    <source>
        <dbReference type="PIRSR" id="PIRSR601621-3"/>
    </source>
</evidence>
<name>A0AAW0QH30_9PEZI</name>
<feature type="binding site" evidence="9">
    <location>
        <position position="260"/>
    </location>
    <ligand>
        <name>Ca(2+)</name>
        <dbReference type="ChEBI" id="CHEBI:29108"/>
        <label>2</label>
    </ligand>
</feature>
<comment type="cofactor">
    <cofactor evidence="9 12">
        <name>Ca(2+)</name>
        <dbReference type="ChEBI" id="CHEBI:29108"/>
    </cofactor>
    <text evidence="9 12">Binds 2 calcium ions per subunit.</text>
</comment>
<comment type="cofactor">
    <cofactor evidence="9">
        <name>heme b</name>
        <dbReference type="ChEBI" id="CHEBI:60344"/>
    </cofactor>
    <text evidence="9">Binds 1 heme b (iron(II)-protoporphyrin IX) group per subunit.</text>
</comment>
<dbReference type="InterPro" id="IPR001621">
    <property type="entry name" value="Ligninase"/>
</dbReference>
<accession>A0AAW0QH30</accession>
<dbReference type="GO" id="GO:0046872">
    <property type="term" value="F:metal ion binding"/>
    <property type="evidence" value="ECO:0007669"/>
    <property type="project" value="UniProtKB-UniRule"/>
</dbReference>
<gene>
    <name evidence="14" type="ORF">PG999_011395</name>
</gene>
<evidence type="ECO:0000313" key="14">
    <source>
        <dbReference type="EMBL" id="KAK8101021.1"/>
    </source>
</evidence>